<comment type="caution">
    <text evidence="1">The sequence shown here is derived from an EMBL/GenBank/DDBJ whole genome shotgun (WGS) entry which is preliminary data.</text>
</comment>
<keyword evidence="2" id="KW-1185">Reference proteome</keyword>
<protein>
    <submittedName>
        <fullName evidence="1">Uncharacterized protein</fullName>
    </submittedName>
</protein>
<dbReference type="Proteomes" id="UP001594288">
    <property type="component" value="Unassembled WGS sequence"/>
</dbReference>
<organism evidence="1 2">
    <name type="scientific">Eiseniibacteriota bacterium</name>
    <dbReference type="NCBI Taxonomy" id="2212470"/>
    <lineage>
        <taxon>Bacteria</taxon>
        <taxon>Candidatus Eiseniibacteriota</taxon>
    </lineage>
</organism>
<accession>A0ABV6YMW3</accession>
<gene>
    <name evidence="1" type="ORF">ACFL2Z_00615</name>
</gene>
<name>A0ABV6YMW3_UNCEI</name>
<reference evidence="1 2" key="1">
    <citation type="submission" date="2024-09" db="EMBL/GenBank/DDBJ databases">
        <authorList>
            <person name="D'Angelo T."/>
        </authorList>
    </citation>
    <scope>NUCLEOTIDE SEQUENCE [LARGE SCALE GENOMIC DNA]</scope>
    <source>
        <strain evidence="1">SAG AM-311-F02</strain>
    </source>
</reference>
<dbReference type="EMBL" id="JBHPEI010000005">
    <property type="protein sequence ID" value="MFC1799403.1"/>
    <property type="molecule type" value="Genomic_DNA"/>
</dbReference>
<sequence>MNQVCRFKFSDNLTKGDIETQLALAITAAECTYGRARVRISAAYFIAKDRPAVVVDVSTEVGEYIAQAFTELMTRLISEENFTVERVLKQD</sequence>
<evidence type="ECO:0000313" key="2">
    <source>
        <dbReference type="Proteomes" id="UP001594288"/>
    </source>
</evidence>
<evidence type="ECO:0000313" key="1">
    <source>
        <dbReference type="EMBL" id="MFC1799403.1"/>
    </source>
</evidence>
<proteinExistence type="predicted"/>